<dbReference type="Pfam" id="PF02353">
    <property type="entry name" value="CMAS"/>
    <property type="match status" value="1"/>
</dbReference>
<dbReference type="SUPFAM" id="SSF53335">
    <property type="entry name" value="S-adenosyl-L-methionine-dependent methyltransferases"/>
    <property type="match status" value="1"/>
</dbReference>
<feature type="region of interest" description="Disordered" evidence="1">
    <location>
        <begin position="1"/>
        <end position="32"/>
    </location>
</feature>
<reference evidence="2 3" key="1">
    <citation type="submission" date="2016-06" db="EMBL/GenBank/DDBJ databases">
        <title>Complete genome sequence of a saline-alkali tolerant type strain Dietzia timorensis ID05-A0528T.</title>
        <authorList>
            <person name="Wu X."/>
        </authorList>
    </citation>
    <scope>NUCLEOTIDE SEQUENCE [LARGE SCALE GENOMIC DNA]</scope>
    <source>
        <strain evidence="2 3">ID05-A0528</strain>
    </source>
</reference>
<keyword evidence="3" id="KW-1185">Reference proteome</keyword>
<dbReference type="Proteomes" id="UP000186104">
    <property type="component" value="Chromosome"/>
</dbReference>
<dbReference type="PANTHER" id="PTHR43667:SF2">
    <property type="entry name" value="FATTY ACID C-METHYL TRANSFERASE"/>
    <property type="match status" value="1"/>
</dbReference>
<evidence type="ECO:0000313" key="2">
    <source>
        <dbReference type="EMBL" id="ANI90943.1"/>
    </source>
</evidence>
<dbReference type="Gene3D" id="3.40.50.150">
    <property type="entry name" value="Vaccinia Virus protein VP39"/>
    <property type="match status" value="1"/>
</dbReference>
<dbReference type="InterPro" id="IPR010775">
    <property type="entry name" value="DUF1365"/>
</dbReference>
<dbReference type="AlphaFoldDB" id="A0A173LGE7"/>
<dbReference type="PANTHER" id="PTHR43667">
    <property type="entry name" value="CYCLOPROPANE-FATTY-ACYL-PHOSPHOLIPID SYNTHASE"/>
    <property type="match status" value="1"/>
</dbReference>
<organism evidence="2 3">
    <name type="scientific">Dietzia timorensis</name>
    <dbReference type="NCBI Taxonomy" id="499555"/>
    <lineage>
        <taxon>Bacteria</taxon>
        <taxon>Bacillati</taxon>
        <taxon>Actinomycetota</taxon>
        <taxon>Actinomycetes</taxon>
        <taxon>Mycobacteriales</taxon>
        <taxon>Dietziaceae</taxon>
        <taxon>Dietzia</taxon>
    </lineage>
</organism>
<gene>
    <name evidence="2" type="ORF">BJL86_0132</name>
</gene>
<dbReference type="OrthoDB" id="9782855at2"/>
<dbReference type="STRING" id="499555.BJL86_0132"/>
<dbReference type="Pfam" id="PF07103">
    <property type="entry name" value="DUF1365"/>
    <property type="match status" value="1"/>
</dbReference>
<name>A0A173LGE7_9ACTN</name>
<evidence type="ECO:0000313" key="3">
    <source>
        <dbReference type="Proteomes" id="UP000186104"/>
    </source>
</evidence>
<dbReference type="EMBL" id="CP015961">
    <property type="protein sequence ID" value="ANI90943.1"/>
    <property type="molecule type" value="Genomic_DNA"/>
</dbReference>
<dbReference type="KEGG" id="dtm:BJL86_0132"/>
<protein>
    <submittedName>
        <fullName evidence="2">Cyclopropane-fatty-acyl-phospholipid synthase</fullName>
    </submittedName>
</protein>
<evidence type="ECO:0000256" key="1">
    <source>
        <dbReference type="SAM" id="MobiDB-lite"/>
    </source>
</evidence>
<dbReference type="CDD" id="cd02440">
    <property type="entry name" value="AdoMet_MTases"/>
    <property type="match status" value="1"/>
</dbReference>
<dbReference type="InterPro" id="IPR029063">
    <property type="entry name" value="SAM-dependent_MTases_sf"/>
</dbReference>
<dbReference type="InterPro" id="IPR050723">
    <property type="entry name" value="CFA/CMAS"/>
</dbReference>
<sequence>MPGRSLRLDSVTVEGASSAGSGNARPGATSGPAPLALYETSVRHSRSGPIRHDVYARSYWWLVDVDQLQVDGRGVAGLPGFPAWTTRLASIRPADLDIGSVPSFGAALRRKVAELAARENSQWDRTLDVEGPALLACTGRVAGAGFDPLSVVWLHSASGEPVAVLAVVRNTYGGLHHYLLRPDARGRAEVPKSFMVSPFHDGEGRYVLDVPPPGDELYVGIRLEREGEPDFLASVSGTKQAATPKTLIGLALRRPIEPVAVSAKIRAHGVYLWARGLRVHPVPESDTSAGREAPGVPPAPRGPVTAMFALGTRWILAAVAGGMSVRIEYPDGRVLGAGRHSPNAPRMIIHRPSEFHSRVGRYASIGLGESYMAGEWTSPDMPALLAEFADRQATLVPRPLRMLRGLYIPRPPQATGGDKANARRNISSHYDLSNAFFALFLDETMTYSSALFPAVPRRRGRLGEDGGPTSHEVGTPTFAELAPAQEAKIDALLDAAGVRAGTRLLEIGTGWGELCLRAARRGAQVVSVTLSEAQRELAQRRADDAGLGENVAVQLCDYRDVEGEFDAVISVEMIEAVGLEYLGEYFAAIDRVLAPGGKAALQAILMDDERVRTTRNNYTWMHKYIFPGGRIPSIEAIEGALNQTRLRLGARTHFGIHYAETLRLWEDRFTARAGEVRALGFDDTFVRMWRFYLQYCEAGFRSGYLDVAQLVVERDR</sequence>
<proteinExistence type="predicted"/>
<accession>A0A173LGE7</accession>